<organism evidence="1 2">
    <name type="scientific">Neisseria bacilliformis ATCC BAA-1200</name>
    <dbReference type="NCBI Taxonomy" id="888742"/>
    <lineage>
        <taxon>Bacteria</taxon>
        <taxon>Pseudomonadati</taxon>
        <taxon>Pseudomonadota</taxon>
        <taxon>Betaproteobacteria</taxon>
        <taxon>Neisseriales</taxon>
        <taxon>Neisseriaceae</taxon>
        <taxon>Neisseria</taxon>
    </lineage>
</organism>
<dbReference type="Proteomes" id="UP000004105">
    <property type="component" value="Unassembled WGS sequence"/>
</dbReference>
<evidence type="ECO:0000313" key="1">
    <source>
        <dbReference type="EMBL" id="EGF05999.1"/>
    </source>
</evidence>
<gene>
    <name evidence="1" type="ORF">HMPREF9123_2937</name>
</gene>
<evidence type="ECO:0000313" key="2">
    <source>
        <dbReference type="Proteomes" id="UP000004105"/>
    </source>
</evidence>
<sequence length="93" mass="10598">MFFVFRLFVRAGRFFRRPLVFGAPIIANGRRVRFSDGLCGCSAALMASGRAFGGGYCKTRLTIIVRRPSEKRVFRRPLAVFFSRTAYFFCARA</sequence>
<protein>
    <submittedName>
        <fullName evidence="1">Uncharacterized protein</fullName>
    </submittedName>
</protein>
<keyword evidence="2" id="KW-1185">Reference proteome</keyword>
<name>F2BGT0_9NEIS</name>
<comment type="caution">
    <text evidence="1">The sequence shown here is derived from an EMBL/GenBank/DDBJ whole genome shotgun (WGS) entry which is preliminary data.</text>
</comment>
<dbReference type="AlphaFoldDB" id="F2BGT0"/>
<reference evidence="1 2" key="1">
    <citation type="submission" date="2011-02" db="EMBL/GenBank/DDBJ databases">
        <authorList>
            <person name="Muzny D."/>
            <person name="Qin X."/>
            <person name="Deng J."/>
            <person name="Jiang H."/>
            <person name="Liu Y."/>
            <person name="Qu J."/>
            <person name="Song X.-Z."/>
            <person name="Zhang L."/>
            <person name="Thornton R."/>
            <person name="Coyle M."/>
            <person name="Francisco L."/>
            <person name="Jackson L."/>
            <person name="Javaid M."/>
            <person name="Korchina V."/>
            <person name="Kovar C."/>
            <person name="Mata R."/>
            <person name="Mathew T."/>
            <person name="Ngo R."/>
            <person name="Nguyen L."/>
            <person name="Nguyen N."/>
            <person name="Okwuonu G."/>
            <person name="Ongeri F."/>
            <person name="Pham C."/>
            <person name="Simmons D."/>
            <person name="Wilczek-Boney K."/>
            <person name="Hale W."/>
            <person name="Jakkamsetti A."/>
            <person name="Pham P."/>
            <person name="Ruth R."/>
            <person name="San Lucas F."/>
            <person name="Warren J."/>
            <person name="Zhang J."/>
            <person name="Zhao Z."/>
            <person name="Zhou C."/>
            <person name="Zhu D."/>
            <person name="Lee S."/>
            <person name="Bess C."/>
            <person name="Blankenburg K."/>
            <person name="Forbes L."/>
            <person name="Fu Q."/>
            <person name="Gubbala S."/>
            <person name="Hirani K."/>
            <person name="Jayaseelan J.C."/>
            <person name="Lara F."/>
            <person name="Munidasa M."/>
            <person name="Palculict T."/>
            <person name="Patil S."/>
            <person name="Pu L.-L."/>
            <person name="Saada N."/>
            <person name="Tang L."/>
            <person name="Weissenberger G."/>
            <person name="Zhu Y."/>
            <person name="Hemphill L."/>
            <person name="Shang Y."/>
            <person name="Youmans B."/>
            <person name="Ayvaz T."/>
            <person name="Ross M."/>
            <person name="Santibanez J."/>
            <person name="Aqrawi P."/>
            <person name="Gross S."/>
            <person name="Joshi V."/>
            <person name="Fowler G."/>
            <person name="Nazareth L."/>
            <person name="Reid J."/>
            <person name="Worley K."/>
            <person name="Petrosino J."/>
            <person name="Highlander S."/>
            <person name="Gibbs R."/>
        </authorList>
    </citation>
    <scope>NUCLEOTIDE SEQUENCE [LARGE SCALE GENOMIC DNA]</scope>
    <source>
        <strain evidence="1 2">ATCC BAA-1200</strain>
    </source>
</reference>
<accession>F2BGT0</accession>
<proteinExistence type="predicted"/>
<dbReference type="HOGENOM" id="CLU_2396604_0_0_4"/>
<dbReference type="EMBL" id="AFAY01000057">
    <property type="protein sequence ID" value="EGF05999.1"/>
    <property type="molecule type" value="Genomic_DNA"/>
</dbReference>